<gene>
    <name evidence="1" type="ORF">QYF61_004670</name>
</gene>
<dbReference type="PANTHER" id="PTHR33395">
    <property type="entry name" value="TRANSCRIPTASE, PUTATIVE-RELATED-RELATED"/>
    <property type="match status" value="1"/>
</dbReference>
<dbReference type="GO" id="GO:0031012">
    <property type="term" value="C:extracellular matrix"/>
    <property type="evidence" value="ECO:0007669"/>
    <property type="project" value="TreeGrafter"/>
</dbReference>
<name>A0AAN7NQ00_MYCAM</name>
<dbReference type="GO" id="GO:0061343">
    <property type="term" value="P:cell adhesion involved in heart morphogenesis"/>
    <property type="evidence" value="ECO:0007669"/>
    <property type="project" value="TreeGrafter"/>
</dbReference>
<keyword evidence="2" id="KW-1185">Reference proteome</keyword>
<dbReference type="Proteomes" id="UP001333110">
    <property type="component" value="Unassembled WGS sequence"/>
</dbReference>
<dbReference type="PANTHER" id="PTHR33395:SF22">
    <property type="entry name" value="REVERSE TRANSCRIPTASE DOMAIN-CONTAINING PROTEIN"/>
    <property type="match status" value="1"/>
</dbReference>
<proteinExistence type="predicted"/>
<evidence type="ECO:0000313" key="2">
    <source>
        <dbReference type="Proteomes" id="UP001333110"/>
    </source>
</evidence>
<dbReference type="EMBL" id="JAUNZN010000001">
    <property type="protein sequence ID" value="KAK4829452.1"/>
    <property type="molecule type" value="Genomic_DNA"/>
</dbReference>
<dbReference type="AlphaFoldDB" id="A0AAN7NQ00"/>
<protein>
    <submittedName>
        <fullName evidence="1">Uncharacterized protein</fullName>
    </submittedName>
</protein>
<accession>A0AAN7NQ00</accession>
<sequence length="401" mass="44296">MNEEFCNQAVVADGLLPWLAHTSAPFSFRQPSAMQPLAVMSVPRPPPAVGWGRESEEHKFRRWVNHGAAAAAGYWGDVFISSREPLERGRRKLGLSGATRFKKKEMLQKYVLGPQGALVYAGGDFQQCCQGLCVSSVCGVNLALPGSVDKVGIEGRVIAQELRSRLRRQRDELAALLDKLMQKVIHSAQTTTCHFALTPTSMGSRNLEKRRLGGAELINVYKYLKGGCKEDRARLFSVVPSDRTRDNTPQLKHGRFCLNIRKHFFTGDKALEQVAQGGCGVSILGHIQKPSGPEPGQPDLEKYLYLNKLDIHKSIGPDALLPQELANVIERPLSIIFGKLQQSAELPEDWNKANVASIFRKCKKDHLGNYRPASLTSLDQTVVISDMKASGGQSLVVYPRN</sequence>
<dbReference type="GO" id="GO:0007508">
    <property type="term" value="P:larval heart development"/>
    <property type="evidence" value="ECO:0007669"/>
    <property type="project" value="TreeGrafter"/>
</dbReference>
<comment type="caution">
    <text evidence="1">The sequence shown here is derived from an EMBL/GenBank/DDBJ whole genome shotgun (WGS) entry which is preliminary data.</text>
</comment>
<reference evidence="1 2" key="1">
    <citation type="journal article" date="2023" name="J. Hered.">
        <title>Chromosome-level genome of the wood stork (Mycteria americana) provides insight into avian chromosome evolution.</title>
        <authorList>
            <person name="Flamio R. Jr."/>
            <person name="Ramstad K.M."/>
        </authorList>
    </citation>
    <scope>NUCLEOTIDE SEQUENCE [LARGE SCALE GENOMIC DNA]</scope>
    <source>
        <strain evidence="1">JAX WOST 10</strain>
    </source>
</reference>
<evidence type="ECO:0000313" key="1">
    <source>
        <dbReference type="EMBL" id="KAK4829452.1"/>
    </source>
</evidence>
<organism evidence="1 2">
    <name type="scientific">Mycteria americana</name>
    <name type="common">Wood stork</name>
    <dbReference type="NCBI Taxonomy" id="33587"/>
    <lineage>
        <taxon>Eukaryota</taxon>
        <taxon>Metazoa</taxon>
        <taxon>Chordata</taxon>
        <taxon>Craniata</taxon>
        <taxon>Vertebrata</taxon>
        <taxon>Euteleostomi</taxon>
        <taxon>Archelosauria</taxon>
        <taxon>Archosauria</taxon>
        <taxon>Dinosauria</taxon>
        <taxon>Saurischia</taxon>
        <taxon>Theropoda</taxon>
        <taxon>Coelurosauria</taxon>
        <taxon>Aves</taxon>
        <taxon>Neognathae</taxon>
        <taxon>Neoaves</taxon>
        <taxon>Aequornithes</taxon>
        <taxon>Ciconiiformes</taxon>
        <taxon>Ciconiidae</taxon>
        <taxon>Mycteria</taxon>
    </lineage>
</organism>